<reference evidence="8" key="2">
    <citation type="submission" date="2019-10" db="EMBL/GenBank/DDBJ databases">
        <title>A de novo genome assembly of a pear dwarfing rootstock.</title>
        <authorList>
            <person name="Wang F."/>
            <person name="Wang J."/>
            <person name="Li S."/>
            <person name="Zhang Y."/>
            <person name="Fang M."/>
            <person name="Ma L."/>
            <person name="Zhao Y."/>
            <person name="Jiang S."/>
        </authorList>
    </citation>
    <scope>NUCLEOTIDE SEQUENCE [LARGE SCALE GENOMIC DNA]</scope>
</reference>
<proteinExistence type="inferred from homology"/>
<dbReference type="GO" id="GO:0003682">
    <property type="term" value="F:chromatin binding"/>
    <property type="evidence" value="ECO:0007669"/>
    <property type="project" value="TreeGrafter"/>
</dbReference>
<feature type="region of interest" description="Disordered" evidence="4">
    <location>
        <begin position="216"/>
        <end position="258"/>
    </location>
</feature>
<protein>
    <submittedName>
        <fullName evidence="7">Sister chromatid cohesion 1 protein 1</fullName>
    </submittedName>
</protein>
<feature type="region of interest" description="Disordered" evidence="4">
    <location>
        <begin position="363"/>
        <end position="428"/>
    </location>
</feature>
<evidence type="ECO:0000313" key="8">
    <source>
        <dbReference type="Proteomes" id="UP000327157"/>
    </source>
</evidence>
<dbReference type="Pfam" id="PF04824">
    <property type="entry name" value="Rad21_Rec8"/>
    <property type="match status" value="1"/>
</dbReference>
<name>A0A5N5HRH5_9ROSA</name>
<feature type="domain" description="Rad21/Rec8-like protein C-terminal eukaryotic" evidence="5">
    <location>
        <begin position="566"/>
        <end position="618"/>
    </location>
</feature>
<keyword evidence="3" id="KW-0539">Nucleus</keyword>
<dbReference type="InterPro" id="IPR036390">
    <property type="entry name" value="WH_DNA-bd_sf"/>
</dbReference>
<dbReference type="Gene3D" id="1.10.10.580">
    <property type="entry name" value="Structural maintenance of chromosome 1. Chain E"/>
    <property type="match status" value="1"/>
</dbReference>
<dbReference type="PANTHER" id="PTHR12585:SF64">
    <property type="entry name" value="SISTER CHROMATID COHESION 1 PROTEIN 1"/>
    <property type="match status" value="1"/>
</dbReference>
<dbReference type="GO" id="GO:0051754">
    <property type="term" value="P:meiotic sister chromatid cohesion, centromeric"/>
    <property type="evidence" value="ECO:0007669"/>
    <property type="project" value="TreeGrafter"/>
</dbReference>
<evidence type="ECO:0000256" key="1">
    <source>
        <dbReference type="ARBA" id="ARBA00004123"/>
    </source>
</evidence>
<dbReference type="GO" id="GO:0005634">
    <property type="term" value="C:nucleus"/>
    <property type="evidence" value="ECO:0007669"/>
    <property type="project" value="UniProtKB-SubCell"/>
</dbReference>
<dbReference type="SUPFAM" id="SSF46785">
    <property type="entry name" value="Winged helix' DNA-binding domain"/>
    <property type="match status" value="1"/>
</dbReference>
<dbReference type="AlphaFoldDB" id="A0A5N5HRH5"/>
<dbReference type="GO" id="GO:0008278">
    <property type="term" value="C:cohesin complex"/>
    <property type="evidence" value="ECO:0007669"/>
    <property type="project" value="InterPro"/>
</dbReference>
<feature type="compositionally biased region" description="Polar residues" evidence="4">
    <location>
        <begin position="448"/>
        <end position="458"/>
    </location>
</feature>
<comment type="subcellular location">
    <subcellularLocation>
        <location evidence="1">Nucleus</location>
    </subcellularLocation>
</comment>
<dbReference type="InterPro" id="IPR006910">
    <property type="entry name" value="Rad21_Rec8_N"/>
</dbReference>
<dbReference type="OrthoDB" id="10071381at2759"/>
<dbReference type="InterPro" id="IPR039781">
    <property type="entry name" value="Rad21/Rec8-like"/>
</dbReference>
<feature type="domain" description="Rad21/Rec8-like protein N-terminal" evidence="6">
    <location>
        <begin position="1"/>
        <end position="98"/>
    </location>
</feature>
<comment type="caution">
    <text evidence="7">The sequence shown here is derived from an EMBL/GenBank/DDBJ whole genome shotgun (WGS) entry which is preliminary data.</text>
</comment>
<dbReference type="EMBL" id="SMOL01000143">
    <property type="protein sequence ID" value="KAB2630436.1"/>
    <property type="molecule type" value="Genomic_DNA"/>
</dbReference>
<reference evidence="7 8" key="1">
    <citation type="submission" date="2019-09" db="EMBL/GenBank/DDBJ databases">
        <authorList>
            <person name="Ou C."/>
        </authorList>
    </citation>
    <scope>NUCLEOTIDE SEQUENCE [LARGE SCALE GENOMIC DNA]</scope>
    <source>
        <strain evidence="7">S2</strain>
        <tissue evidence="7">Leaf</tissue>
    </source>
</reference>
<organism evidence="7 8">
    <name type="scientific">Pyrus ussuriensis x Pyrus communis</name>
    <dbReference type="NCBI Taxonomy" id="2448454"/>
    <lineage>
        <taxon>Eukaryota</taxon>
        <taxon>Viridiplantae</taxon>
        <taxon>Streptophyta</taxon>
        <taxon>Embryophyta</taxon>
        <taxon>Tracheophyta</taxon>
        <taxon>Spermatophyta</taxon>
        <taxon>Magnoliopsida</taxon>
        <taxon>eudicotyledons</taxon>
        <taxon>Gunneridae</taxon>
        <taxon>Pentapetalae</taxon>
        <taxon>rosids</taxon>
        <taxon>fabids</taxon>
        <taxon>Rosales</taxon>
        <taxon>Rosaceae</taxon>
        <taxon>Amygdaloideae</taxon>
        <taxon>Maleae</taxon>
        <taxon>Pyrus</taxon>
    </lineage>
</organism>
<comment type="similarity">
    <text evidence="2">Belongs to the rad21 family.</text>
</comment>
<dbReference type="CDD" id="cd21793">
    <property type="entry name" value="Rad21_Rec8_M_AtSYN1-like"/>
    <property type="match status" value="1"/>
</dbReference>
<dbReference type="InterPro" id="IPR023093">
    <property type="entry name" value="ScpA-like_C"/>
</dbReference>
<feature type="region of interest" description="Disordered" evidence="4">
    <location>
        <begin position="447"/>
        <end position="495"/>
    </location>
</feature>
<dbReference type="Proteomes" id="UP000327157">
    <property type="component" value="Chromosome 12"/>
</dbReference>
<dbReference type="Pfam" id="PF04825">
    <property type="entry name" value="Rad21_Rec8_N"/>
    <property type="match status" value="1"/>
</dbReference>
<dbReference type="InterPro" id="IPR006909">
    <property type="entry name" value="Rad21/Rec8_C_eu"/>
</dbReference>
<dbReference type="PANTHER" id="PTHR12585">
    <property type="entry name" value="SCC1 / RAD21 FAMILY MEMBER"/>
    <property type="match status" value="1"/>
</dbReference>
<sequence length="618" mass="69433">MFYSHQLLARKAPLGQIWRAATMHAKINRRKLDKLDLIKICEEILNPSVPMALRLSGILMGGVVIVYERKVKLLYEDATRLLVELNEAWKTKPVGDPTVLPKGRSQARKEAITLPENEDTEIEGMLNFSHGRSASMQFQQTSYFAMRLDSVDEQYVNNNAAGEEDPAPQLYQADVENITLPERFDPFQADHFMYNRLERFEIEGDEETQFNFTSGEHTHIHVPPSPPRDEYQEGPPAADTIQDDQHPDHQANQPYESKEFRQMKLVQERQGTRKRKTRKQASGMDFEQTIIPGHVYQSWLQDPSDLSRDARKRKRKDVMATMKIANLMDLPPKVLMEDLFTSGSKNVYYPRPLLDMWMKSVRTPHESPAGRTPSPLPPGPSSPIPPVRQNFDGPMGYPFQDFHSGVGSQSSIDKQRPSSGVTKGKNDPASVFMDGLTANLKNIGLAGNDTNPMVTPGNSDDVRSIPSSASGQAIPSEGNSGRSGKKRPHSASGGNIRLEPLLEMSHPDVHFELSRSPEQGPAFDQELLVETGPTQTQKPIMEQPLDKTTDTIRRVLKSHFETEGAPRVESLDNLTAGRNRKEAAMLFYKTCVLATRDVIRVEQRTAYGEILISRGPKM</sequence>
<feature type="compositionally biased region" description="Pro residues" evidence="4">
    <location>
        <begin position="374"/>
        <end position="386"/>
    </location>
</feature>
<evidence type="ECO:0000256" key="2">
    <source>
        <dbReference type="ARBA" id="ARBA00009870"/>
    </source>
</evidence>
<reference evidence="7 8" key="3">
    <citation type="submission" date="2019-11" db="EMBL/GenBank/DDBJ databases">
        <title>A de novo genome assembly of a pear dwarfing rootstock.</title>
        <authorList>
            <person name="Wang F."/>
            <person name="Wang J."/>
            <person name="Li S."/>
            <person name="Zhang Y."/>
            <person name="Fang M."/>
            <person name="Ma L."/>
            <person name="Zhao Y."/>
            <person name="Jiang S."/>
        </authorList>
    </citation>
    <scope>NUCLEOTIDE SEQUENCE [LARGE SCALE GENOMIC DNA]</scope>
    <source>
        <strain evidence="7">S2</strain>
        <tissue evidence="7">Leaf</tissue>
    </source>
</reference>
<gene>
    <name evidence="7" type="ORF">D8674_007955</name>
</gene>
<accession>A0A5N5HRH5</accession>
<evidence type="ECO:0000256" key="3">
    <source>
        <dbReference type="ARBA" id="ARBA00023242"/>
    </source>
</evidence>
<evidence type="ECO:0000259" key="5">
    <source>
        <dbReference type="Pfam" id="PF04824"/>
    </source>
</evidence>
<keyword evidence="8" id="KW-1185">Reference proteome</keyword>
<feature type="compositionally biased region" description="Polar residues" evidence="4">
    <location>
        <begin position="406"/>
        <end position="421"/>
    </location>
</feature>
<evidence type="ECO:0000313" key="7">
    <source>
        <dbReference type="EMBL" id="KAB2630436.1"/>
    </source>
</evidence>
<evidence type="ECO:0000256" key="4">
    <source>
        <dbReference type="SAM" id="MobiDB-lite"/>
    </source>
</evidence>
<feature type="compositionally biased region" description="Polar residues" evidence="4">
    <location>
        <begin position="465"/>
        <end position="482"/>
    </location>
</feature>
<evidence type="ECO:0000259" key="6">
    <source>
        <dbReference type="Pfam" id="PF04825"/>
    </source>
</evidence>